<accession>A0A9N9DD48</accession>
<dbReference type="Proteomes" id="UP000789508">
    <property type="component" value="Unassembled WGS sequence"/>
</dbReference>
<reference evidence="1" key="1">
    <citation type="submission" date="2021-06" db="EMBL/GenBank/DDBJ databases">
        <authorList>
            <person name="Kallberg Y."/>
            <person name="Tangrot J."/>
            <person name="Rosling A."/>
        </authorList>
    </citation>
    <scope>NUCLEOTIDE SEQUENCE</scope>
    <source>
        <strain evidence="1">FL130A</strain>
    </source>
</reference>
<name>A0A9N9DD48_9GLOM</name>
<evidence type="ECO:0000313" key="1">
    <source>
        <dbReference type="EMBL" id="CAG8630787.1"/>
    </source>
</evidence>
<comment type="caution">
    <text evidence="1">The sequence shown here is derived from an EMBL/GenBank/DDBJ whole genome shotgun (WGS) entry which is preliminary data.</text>
</comment>
<sequence>WRDNFITNGELGIELGNSVKLILPATSTVGALKISTAGGLEILTTVTETFFLVLKETNSSRTSHQDTVGSEIRASRLDLDLWFCQNVKLASEVALGSLSLTCLFRFCRNVILALEVALDLGLGTCTRSSTCFD</sequence>
<organism evidence="1 2">
    <name type="scientific">Ambispora leptoticha</name>
    <dbReference type="NCBI Taxonomy" id="144679"/>
    <lineage>
        <taxon>Eukaryota</taxon>
        <taxon>Fungi</taxon>
        <taxon>Fungi incertae sedis</taxon>
        <taxon>Mucoromycota</taxon>
        <taxon>Glomeromycotina</taxon>
        <taxon>Glomeromycetes</taxon>
        <taxon>Archaeosporales</taxon>
        <taxon>Ambisporaceae</taxon>
        <taxon>Ambispora</taxon>
    </lineage>
</organism>
<protein>
    <submittedName>
        <fullName evidence="1">6393_t:CDS:1</fullName>
    </submittedName>
</protein>
<gene>
    <name evidence="1" type="ORF">ALEPTO_LOCUS9344</name>
</gene>
<evidence type="ECO:0000313" key="2">
    <source>
        <dbReference type="Proteomes" id="UP000789508"/>
    </source>
</evidence>
<feature type="non-terminal residue" evidence="1">
    <location>
        <position position="1"/>
    </location>
</feature>
<keyword evidence="2" id="KW-1185">Reference proteome</keyword>
<proteinExistence type="predicted"/>
<dbReference type="AlphaFoldDB" id="A0A9N9DD48"/>
<dbReference type="EMBL" id="CAJVPS010007014">
    <property type="protein sequence ID" value="CAG8630787.1"/>
    <property type="molecule type" value="Genomic_DNA"/>
</dbReference>